<dbReference type="Proteomes" id="UP000008063">
    <property type="component" value="Unassembled WGS sequence"/>
</dbReference>
<dbReference type="AlphaFoldDB" id="F8PI30"/>
<dbReference type="EMBL" id="GL945474">
    <property type="protein sequence ID" value="EGO04608.1"/>
    <property type="molecule type" value="Genomic_DNA"/>
</dbReference>
<evidence type="ECO:0000313" key="3">
    <source>
        <dbReference type="Proteomes" id="UP000008063"/>
    </source>
</evidence>
<reference evidence="3" key="1">
    <citation type="journal article" date="2011" name="Science">
        <title>The plant cell wall-decomposing machinery underlies the functional diversity of forest fungi.</title>
        <authorList>
            <person name="Eastwood D.C."/>
            <person name="Floudas D."/>
            <person name="Binder M."/>
            <person name="Majcherczyk A."/>
            <person name="Schneider P."/>
            <person name="Aerts A."/>
            <person name="Asiegbu F.O."/>
            <person name="Baker S.E."/>
            <person name="Barry K."/>
            <person name="Bendiksby M."/>
            <person name="Blumentritt M."/>
            <person name="Coutinho P.M."/>
            <person name="Cullen D."/>
            <person name="de Vries R.P."/>
            <person name="Gathman A."/>
            <person name="Goodell B."/>
            <person name="Henrissat B."/>
            <person name="Ihrmark K."/>
            <person name="Kauserud H."/>
            <person name="Kohler A."/>
            <person name="LaButti K."/>
            <person name="Lapidus A."/>
            <person name="Lavin J.L."/>
            <person name="Lee Y.-H."/>
            <person name="Lindquist E."/>
            <person name="Lilly W."/>
            <person name="Lucas S."/>
            <person name="Morin E."/>
            <person name="Murat C."/>
            <person name="Oguiza J.A."/>
            <person name="Park J."/>
            <person name="Pisabarro A.G."/>
            <person name="Riley R."/>
            <person name="Rosling A."/>
            <person name="Salamov A."/>
            <person name="Schmidt O."/>
            <person name="Schmutz J."/>
            <person name="Skrede I."/>
            <person name="Stenlid J."/>
            <person name="Wiebenga A."/>
            <person name="Xie X."/>
            <person name="Kuees U."/>
            <person name="Hibbett D.S."/>
            <person name="Hoffmeister D."/>
            <person name="Hoegberg N."/>
            <person name="Martin F."/>
            <person name="Grigoriev I.V."/>
            <person name="Watkinson S.C."/>
        </authorList>
    </citation>
    <scope>NUCLEOTIDE SEQUENCE [LARGE SCALE GENOMIC DNA]</scope>
    <source>
        <strain evidence="3">strain S7.3</strain>
    </source>
</reference>
<sequence>MRKIVKILARILGQQPLPTELMDFHAQLPTLVKRGRVAVQQSLWQAVNDPAIRINSAVDAFIARLAAAHEDSSIFNSGEWAHSVNSLLTSVTSTNNYLDKSVASVVVRCWRMTSKDIGVNFLLIISYIQLVAESQRYLPQPKPSKKWFKQWHAMWCKFAAIAARDGTTPWEIANVFRWPVESTVSGQLVISRIIPTISSLHQNLPLNVNCMFAPEGRGAQLSCKLTRRWIIGVIGKMDGLCIFVCCFTFEKKVERAASTRSGQNKTQGIKSKKPLTRHSRAQRTSNSSDGLTRDEEILYSQLMKKLQASGKDANTDRLAVHFPEICQKAAHMVEAEDDEEEGDLDRPDVDSEDEALHKRARNSMEEELEDEDEDALMQTFKRLTGKPGNKRGFW</sequence>
<keyword evidence="3" id="KW-1185">Reference proteome</keyword>
<evidence type="ECO:0000256" key="1">
    <source>
        <dbReference type="SAM" id="MobiDB-lite"/>
    </source>
</evidence>
<gene>
    <name evidence="2" type="ORF">SERLA73DRAFT_149046</name>
</gene>
<organism evidence="3">
    <name type="scientific">Serpula lacrymans var. lacrymans (strain S7.3)</name>
    <name type="common">Dry rot fungus</name>
    <dbReference type="NCBI Taxonomy" id="936435"/>
    <lineage>
        <taxon>Eukaryota</taxon>
        <taxon>Fungi</taxon>
        <taxon>Dikarya</taxon>
        <taxon>Basidiomycota</taxon>
        <taxon>Agaricomycotina</taxon>
        <taxon>Agaricomycetes</taxon>
        <taxon>Agaricomycetidae</taxon>
        <taxon>Boletales</taxon>
        <taxon>Coniophorineae</taxon>
        <taxon>Serpulaceae</taxon>
        <taxon>Serpula</taxon>
    </lineage>
</organism>
<feature type="compositionally biased region" description="Polar residues" evidence="1">
    <location>
        <begin position="258"/>
        <end position="269"/>
    </location>
</feature>
<feature type="compositionally biased region" description="Acidic residues" evidence="1">
    <location>
        <begin position="365"/>
        <end position="374"/>
    </location>
</feature>
<feature type="region of interest" description="Disordered" evidence="1">
    <location>
        <begin position="333"/>
        <end position="374"/>
    </location>
</feature>
<evidence type="ECO:0000313" key="2">
    <source>
        <dbReference type="EMBL" id="EGO04608.1"/>
    </source>
</evidence>
<accession>F8PI30</accession>
<dbReference type="InParanoid" id="F8PI30"/>
<feature type="region of interest" description="Disordered" evidence="1">
    <location>
        <begin position="257"/>
        <end position="292"/>
    </location>
</feature>
<protein>
    <submittedName>
        <fullName evidence="2">Uncharacterized protein</fullName>
    </submittedName>
</protein>
<feature type="compositionally biased region" description="Basic and acidic residues" evidence="1">
    <location>
        <begin position="344"/>
        <end position="357"/>
    </location>
</feature>
<dbReference type="OrthoDB" id="2690740at2759"/>
<dbReference type="HOGENOM" id="CLU_010230_0_0_1"/>
<name>F8PI30_SERL3</name>
<proteinExistence type="predicted"/>
<feature type="compositionally biased region" description="Basic residues" evidence="1">
    <location>
        <begin position="270"/>
        <end position="281"/>
    </location>
</feature>